<dbReference type="Pfam" id="PF08231">
    <property type="entry name" value="SYF2"/>
    <property type="match status" value="1"/>
</dbReference>
<reference evidence="9" key="3">
    <citation type="submission" date="2025-09" db="UniProtKB">
        <authorList>
            <consortium name="Ensembl"/>
        </authorList>
    </citation>
    <scope>IDENTIFICATION</scope>
</reference>
<keyword evidence="3 8" id="KW-0507">mRNA processing</keyword>
<dbReference type="GO" id="GO:0000974">
    <property type="term" value="C:Prp19 complex"/>
    <property type="evidence" value="ECO:0007669"/>
    <property type="project" value="TreeGrafter"/>
</dbReference>
<evidence type="ECO:0000313" key="9">
    <source>
        <dbReference type="Ensembl" id="ENSCSAVP00000011324.1"/>
    </source>
</evidence>
<evidence type="ECO:0000256" key="1">
    <source>
        <dbReference type="ARBA" id="ARBA00004123"/>
    </source>
</evidence>
<evidence type="ECO:0000256" key="7">
    <source>
        <dbReference type="ARBA" id="ARBA00045277"/>
    </source>
</evidence>
<dbReference type="eggNOG" id="KOG2609">
    <property type="taxonomic scope" value="Eukaryota"/>
</dbReference>
<dbReference type="AlphaFoldDB" id="H2Z162"/>
<dbReference type="OMA" id="RRRMHND"/>
<dbReference type="GO" id="GO:0071014">
    <property type="term" value="C:post-mRNA release spliceosomal complex"/>
    <property type="evidence" value="ECO:0007669"/>
    <property type="project" value="TreeGrafter"/>
</dbReference>
<evidence type="ECO:0000256" key="5">
    <source>
        <dbReference type="ARBA" id="ARBA00023187"/>
    </source>
</evidence>
<reference evidence="10" key="1">
    <citation type="submission" date="2003-08" db="EMBL/GenBank/DDBJ databases">
        <authorList>
            <person name="Birren B."/>
            <person name="Nusbaum C."/>
            <person name="Abebe A."/>
            <person name="Abouelleil A."/>
            <person name="Adekoya E."/>
            <person name="Ait-zahra M."/>
            <person name="Allen N."/>
            <person name="Allen T."/>
            <person name="An P."/>
            <person name="Anderson M."/>
            <person name="Anderson S."/>
            <person name="Arachchi H."/>
            <person name="Armbruster J."/>
            <person name="Bachantsang P."/>
            <person name="Baldwin J."/>
            <person name="Barry A."/>
            <person name="Bayul T."/>
            <person name="Blitshsteyn B."/>
            <person name="Bloom T."/>
            <person name="Blye J."/>
            <person name="Boguslavskiy L."/>
            <person name="Borowsky M."/>
            <person name="Boukhgalter B."/>
            <person name="Brunache A."/>
            <person name="Butler J."/>
            <person name="Calixte N."/>
            <person name="Calvo S."/>
            <person name="Camarata J."/>
            <person name="Campo K."/>
            <person name="Chang J."/>
            <person name="Cheshatsang Y."/>
            <person name="Citroen M."/>
            <person name="Collymore A."/>
            <person name="Considine T."/>
            <person name="Cook A."/>
            <person name="Cooke P."/>
            <person name="Corum B."/>
            <person name="Cuomo C."/>
            <person name="David R."/>
            <person name="Dawoe T."/>
            <person name="Degray S."/>
            <person name="Dodge S."/>
            <person name="Dooley K."/>
            <person name="Dorje P."/>
            <person name="Dorjee K."/>
            <person name="Dorris L."/>
            <person name="Duffey N."/>
            <person name="Dupes A."/>
            <person name="Elkins T."/>
            <person name="Engels R."/>
            <person name="Erickson J."/>
            <person name="Farina A."/>
            <person name="Faro S."/>
            <person name="Ferreira P."/>
            <person name="Fischer H."/>
            <person name="Fitzgerald M."/>
            <person name="Foley K."/>
            <person name="Gage D."/>
            <person name="Galagan J."/>
            <person name="Gearin G."/>
            <person name="Gnerre S."/>
            <person name="Gnirke A."/>
            <person name="Goyette A."/>
            <person name="Graham J."/>
            <person name="Grandbois E."/>
            <person name="Gyaltsen K."/>
            <person name="Hafez N."/>
            <person name="Hagopian D."/>
            <person name="Hagos B."/>
            <person name="Hall J."/>
            <person name="Hatcher B."/>
            <person name="Heller A."/>
            <person name="Higgins H."/>
            <person name="Honan T."/>
            <person name="Horn A."/>
            <person name="Houde N."/>
            <person name="Hughes L."/>
            <person name="Hulme W."/>
            <person name="Husby E."/>
            <person name="Iliev I."/>
            <person name="Jaffe D."/>
            <person name="Jones C."/>
            <person name="Kamal M."/>
            <person name="Kamat A."/>
            <person name="Kamvysselis M."/>
            <person name="Karlsson E."/>
            <person name="Kells C."/>
            <person name="Kieu A."/>
            <person name="Kisner P."/>
            <person name="Kodira C."/>
            <person name="Kulbokas E."/>
            <person name="Labutti K."/>
            <person name="Lama D."/>
            <person name="Landers T."/>
            <person name="Leger J."/>
            <person name="Levine S."/>
            <person name="Lewis D."/>
            <person name="Lewis T."/>
            <person name="Lindblad-toh K."/>
            <person name="Liu X."/>
            <person name="Lokyitsang T."/>
            <person name="Lokyitsang Y."/>
            <person name="Lucien O."/>
            <person name="Lui A."/>
            <person name="Ma L.J."/>
            <person name="Mabbitt R."/>
            <person name="Macdonald J."/>
            <person name="Maclean C."/>
            <person name="Major J."/>
            <person name="Manning J."/>
            <person name="Marabella R."/>
            <person name="Maru K."/>
            <person name="Matthews C."/>
            <person name="Mauceli E."/>
            <person name="Mccarthy M."/>
            <person name="Mcdonough S."/>
            <person name="Mcghee T."/>
            <person name="Meldrim J."/>
            <person name="Meneus L."/>
            <person name="Mesirov J."/>
            <person name="Mihalev A."/>
            <person name="Mihova T."/>
            <person name="Mikkelsen T."/>
            <person name="Mlenga V."/>
            <person name="Moru K."/>
            <person name="Mozes J."/>
            <person name="Mulrain L."/>
            <person name="Munson G."/>
            <person name="Naylor J."/>
            <person name="Newes C."/>
            <person name="Nguyen C."/>
            <person name="Nguyen N."/>
            <person name="Nguyen T."/>
            <person name="Nicol R."/>
            <person name="Nielsen C."/>
            <person name="Nizzari M."/>
            <person name="Norbu C."/>
            <person name="Norbu N."/>
            <person name="O'donnell P."/>
            <person name="Okoawo O."/>
            <person name="O'leary S."/>
            <person name="Omotosho B."/>
            <person name="O'neill K."/>
            <person name="Osman S."/>
            <person name="Parker S."/>
            <person name="Perrin D."/>
            <person name="Phunkhang P."/>
            <person name="Piqani B."/>
            <person name="Purcell S."/>
            <person name="Rachupka T."/>
            <person name="Ramasamy U."/>
            <person name="Rameau R."/>
            <person name="Ray V."/>
            <person name="Raymond C."/>
            <person name="Retta R."/>
            <person name="Richardson S."/>
            <person name="Rise C."/>
            <person name="Rodriguez J."/>
            <person name="Rogers J."/>
            <person name="Rogov P."/>
            <person name="Rutman M."/>
            <person name="Schupbach R."/>
            <person name="Seaman C."/>
            <person name="Settipalli S."/>
            <person name="Sharpe T."/>
            <person name="Sheridan J."/>
            <person name="Sherpa N."/>
            <person name="Shi J."/>
            <person name="Smirnov S."/>
            <person name="Smith C."/>
            <person name="Sougnez C."/>
            <person name="Spencer B."/>
            <person name="Stalker J."/>
            <person name="Stange-thomann N."/>
            <person name="Stavropoulos S."/>
            <person name="Stetson K."/>
            <person name="Stone C."/>
            <person name="Stone S."/>
            <person name="Stubbs M."/>
            <person name="Talamas J."/>
            <person name="Tchuinga P."/>
            <person name="Tenzing P."/>
            <person name="Tesfaye S."/>
            <person name="Theodore J."/>
            <person name="Thoulutsang Y."/>
            <person name="Topham K."/>
            <person name="Towey S."/>
            <person name="Tsamla T."/>
            <person name="Tsomo N."/>
            <person name="Vallee D."/>
            <person name="Vassiliev H."/>
            <person name="Venkataraman V."/>
            <person name="Vinson J."/>
            <person name="Vo A."/>
            <person name="Wade C."/>
            <person name="Wang S."/>
            <person name="Wangchuk T."/>
            <person name="Wangdi T."/>
            <person name="Whittaker C."/>
            <person name="Wilkinson J."/>
            <person name="Wu Y."/>
            <person name="Wyman D."/>
            <person name="Yadav S."/>
            <person name="Yang S."/>
            <person name="Yang X."/>
            <person name="Yeager S."/>
            <person name="Yee E."/>
            <person name="Young G."/>
            <person name="Zainoun J."/>
            <person name="Zembeck L."/>
            <person name="Zimmer A."/>
            <person name="Zody M."/>
            <person name="Lander E."/>
        </authorList>
    </citation>
    <scope>NUCLEOTIDE SEQUENCE [LARGE SCALE GENOMIC DNA]</scope>
</reference>
<keyword evidence="10" id="KW-1185">Reference proteome</keyword>
<protein>
    <recommendedName>
        <fullName evidence="8">Pre-mRNA-splicing factor SYF2</fullName>
    </recommendedName>
</protein>
<proteinExistence type="inferred from homology"/>
<keyword evidence="6 8" id="KW-0539">Nucleus</keyword>
<name>H2Z162_CIOSA</name>
<accession>H2Z162</accession>
<keyword evidence="5 8" id="KW-0508">mRNA splicing</keyword>
<reference evidence="9" key="2">
    <citation type="submission" date="2025-08" db="UniProtKB">
        <authorList>
            <consortium name="Ensembl"/>
        </authorList>
    </citation>
    <scope>IDENTIFICATION</scope>
</reference>
<dbReference type="FunCoup" id="H2Z162">
    <property type="interactions" value="400"/>
</dbReference>
<evidence type="ECO:0000313" key="10">
    <source>
        <dbReference type="Proteomes" id="UP000007875"/>
    </source>
</evidence>
<sequence>MSDEVDKLERFKKLQQRRSELKRLNRAEVVEEDRRSKLPSNWEIVQKKAEWKLDDIKKTKEFEAEGKDYERSKLLEVGASDAEKKLAIKRRKKNPDVGFSTFEEASTRLYHKLAQKIVPDMEHYEKRKEEMGEEHFYAGLDTLLPGRVKDTKSDIDRMVNDLNDRLEKKKPFSRRRVHDDSRDVDYINEGNARVNRKLEKFYGQYTTEIKQNLERGTAV</sequence>
<comment type="subunit">
    <text evidence="8">May be part of a spliceosome complex.</text>
</comment>
<keyword evidence="4 8" id="KW-0747">Spliceosome</keyword>
<dbReference type="Ensembl" id="ENSCSAVT00000011457.1">
    <property type="protein sequence ID" value="ENSCSAVP00000011324.1"/>
    <property type="gene ID" value="ENSCSAVG00000006627.1"/>
</dbReference>
<comment type="function">
    <text evidence="7">Involved in pre-mRNA splicing as component of the spliceosome.</text>
</comment>
<dbReference type="InParanoid" id="H2Z162"/>
<dbReference type="GeneTree" id="ENSGT00390000017845"/>
<dbReference type="Proteomes" id="UP000007875">
    <property type="component" value="Unassembled WGS sequence"/>
</dbReference>
<evidence type="ECO:0000256" key="4">
    <source>
        <dbReference type="ARBA" id="ARBA00022728"/>
    </source>
</evidence>
<dbReference type="PANTHER" id="PTHR13264:SF5">
    <property type="entry name" value="PRE-MRNA-SPLICING FACTOR SYF2"/>
    <property type="match status" value="1"/>
</dbReference>
<evidence type="ECO:0000256" key="8">
    <source>
        <dbReference type="RuleBase" id="RU367148"/>
    </source>
</evidence>
<dbReference type="GO" id="GO:0000398">
    <property type="term" value="P:mRNA splicing, via spliceosome"/>
    <property type="evidence" value="ECO:0007669"/>
    <property type="project" value="UniProtKB-UniRule"/>
</dbReference>
<dbReference type="PANTHER" id="PTHR13264">
    <property type="entry name" value="GCIP-INTERACTING PROTEIN P29"/>
    <property type="match status" value="1"/>
</dbReference>
<dbReference type="HOGENOM" id="CLU_051065_3_0_1"/>
<evidence type="ECO:0000256" key="3">
    <source>
        <dbReference type="ARBA" id="ARBA00022664"/>
    </source>
</evidence>
<dbReference type="STRING" id="51511.ENSCSAVP00000011324"/>
<comment type="subcellular location">
    <subcellularLocation>
        <location evidence="1 8">Nucleus</location>
    </subcellularLocation>
</comment>
<organism evidence="9 10">
    <name type="scientific">Ciona savignyi</name>
    <name type="common">Pacific transparent sea squirt</name>
    <dbReference type="NCBI Taxonomy" id="51511"/>
    <lineage>
        <taxon>Eukaryota</taxon>
        <taxon>Metazoa</taxon>
        <taxon>Chordata</taxon>
        <taxon>Tunicata</taxon>
        <taxon>Ascidiacea</taxon>
        <taxon>Phlebobranchia</taxon>
        <taxon>Cionidae</taxon>
        <taxon>Ciona</taxon>
    </lineage>
</organism>
<comment type="similarity">
    <text evidence="2 8">Belongs to the SYF2 family.</text>
</comment>
<dbReference type="GO" id="GO:0071013">
    <property type="term" value="C:catalytic step 2 spliceosome"/>
    <property type="evidence" value="ECO:0007669"/>
    <property type="project" value="TreeGrafter"/>
</dbReference>
<evidence type="ECO:0000256" key="2">
    <source>
        <dbReference type="ARBA" id="ARBA00010028"/>
    </source>
</evidence>
<dbReference type="InterPro" id="IPR013260">
    <property type="entry name" value="mRNA_splic_SYF2"/>
</dbReference>
<evidence type="ECO:0000256" key="6">
    <source>
        <dbReference type="ARBA" id="ARBA00023242"/>
    </source>
</evidence>